<keyword evidence="9" id="KW-1185">Reference proteome</keyword>
<dbReference type="SMART" id="SM00597">
    <property type="entry name" value="ZnF_TTF"/>
    <property type="match status" value="1"/>
</dbReference>
<dbReference type="Proteomes" id="UP000499080">
    <property type="component" value="Unassembled WGS sequence"/>
</dbReference>
<evidence type="ECO:0000256" key="1">
    <source>
        <dbReference type="ARBA" id="ARBA00022679"/>
    </source>
</evidence>
<keyword evidence="2" id="KW-0548">Nucleotidyltransferase</keyword>
<dbReference type="AlphaFoldDB" id="A0A4Y2HBA4"/>
<dbReference type="InterPro" id="IPR000477">
    <property type="entry name" value="RT_dom"/>
</dbReference>
<evidence type="ECO:0000313" key="9">
    <source>
        <dbReference type="Proteomes" id="UP000499080"/>
    </source>
</evidence>
<keyword evidence="3" id="KW-0540">Nuclease</keyword>
<dbReference type="FunFam" id="3.10.20.370:FF:000001">
    <property type="entry name" value="Retrovirus-related Pol polyprotein from transposon 17.6-like protein"/>
    <property type="match status" value="1"/>
</dbReference>
<proteinExistence type="predicted"/>
<dbReference type="GO" id="GO:0003964">
    <property type="term" value="F:RNA-directed DNA polymerase activity"/>
    <property type="evidence" value="ECO:0007669"/>
    <property type="project" value="UniProtKB-KW"/>
</dbReference>
<dbReference type="Gene3D" id="3.10.10.10">
    <property type="entry name" value="HIV Type 1 Reverse Transcriptase, subunit A, domain 1"/>
    <property type="match status" value="1"/>
</dbReference>
<dbReference type="PANTHER" id="PTHR37984">
    <property type="entry name" value="PROTEIN CBG26694"/>
    <property type="match status" value="1"/>
</dbReference>
<evidence type="ECO:0000256" key="5">
    <source>
        <dbReference type="ARBA" id="ARBA00022801"/>
    </source>
</evidence>
<dbReference type="GO" id="GO:0016787">
    <property type="term" value="F:hydrolase activity"/>
    <property type="evidence" value="ECO:0007669"/>
    <property type="project" value="UniProtKB-KW"/>
</dbReference>
<evidence type="ECO:0000256" key="2">
    <source>
        <dbReference type="ARBA" id="ARBA00022695"/>
    </source>
</evidence>
<dbReference type="FunFam" id="3.30.70.270:FF:000026">
    <property type="entry name" value="Transposon Ty3-G Gag-Pol polyprotein"/>
    <property type="match status" value="1"/>
</dbReference>
<dbReference type="PROSITE" id="PS50878">
    <property type="entry name" value="RT_POL"/>
    <property type="match status" value="1"/>
</dbReference>
<dbReference type="Pfam" id="PF00078">
    <property type="entry name" value="RVT_1"/>
    <property type="match status" value="1"/>
</dbReference>
<name>A0A4Y2HBA4_ARAVE</name>
<keyword evidence="6" id="KW-0695">RNA-directed DNA polymerase</keyword>
<dbReference type="SUPFAM" id="SSF56672">
    <property type="entry name" value="DNA/RNA polymerases"/>
    <property type="match status" value="1"/>
</dbReference>
<reference evidence="8 9" key="1">
    <citation type="journal article" date="2019" name="Sci. Rep.">
        <title>Orb-weaving spider Araneus ventricosus genome elucidates the spidroin gene catalogue.</title>
        <authorList>
            <person name="Kono N."/>
            <person name="Nakamura H."/>
            <person name="Ohtoshi R."/>
            <person name="Moran D.A.P."/>
            <person name="Shinohara A."/>
            <person name="Yoshida Y."/>
            <person name="Fujiwara M."/>
            <person name="Mori M."/>
            <person name="Tomita M."/>
            <person name="Arakawa K."/>
        </authorList>
    </citation>
    <scope>NUCLEOTIDE SEQUENCE [LARGE SCALE GENOMIC DNA]</scope>
</reference>
<keyword evidence="4" id="KW-0255">Endonuclease</keyword>
<keyword evidence="1" id="KW-0808">Transferase</keyword>
<dbReference type="Gene3D" id="3.30.70.270">
    <property type="match status" value="2"/>
</dbReference>
<feature type="domain" description="Reverse transcriptase" evidence="7">
    <location>
        <begin position="27"/>
        <end position="205"/>
    </location>
</feature>
<evidence type="ECO:0000313" key="8">
    <source>
        <dbReference type="EMBL" id="GBM62557.1"/>
    </source>
</evidence>
<evidence type="ECO:0000259" key="7">
    <source>
        <dbReference type="PROSITE" id="PS50878"/>
    </source>
</evidence>
<dbReference type="PANTHER" id="PTHR37984:SF5">
    <property type="entry name" value="PROTEIN NYNRIN-LIKE"/>
    <property type="match status" value="1"/>
</dbReference>
<dbReference type="EMBL" id="BGPR01001823">
    <property type="protein sequence ID" value="GBM62557.1"/>
    <property type="molecule type" value="Genomic_DNA"/>
</dbReference>
<dbReference type="GO" id="GO:0004519">
    <property type="term" value="F:endonuclease activity"/>
    <property type="evidence" value="ECO:0007669"/>
    <property type="project" value="UniProtKB-KW"/>
</dbReference>
<sequence length="720" mass="83243">MERKKPYIYRIPEALKGKVSEQIGELLDAGLIEESDSDIAHPVVCVYKKDGSVRLCVDYRTLNAVTKPDDFPMENAVDLMYDIGKANIITTLDLLKGYWAIPMEEHSKDYTSFKTHRAQYWFNVLPFGLKNAAATFQRVMNNSLKEFSEFARAYIDDIAIYSANIGTHLKHLDCVFRKLDELGFTVNTKKCSFVKNQIKYLGHIIGSGKHLPDPDKVKVIRELEAPRTKTQLRSLLGLMNYYREYIPKYADIAHPLTELTKKRAPEIFEWKEIHQTAFQDLKDKLSKTPELYTPTLEKPFIIHSDASQVGIGACLSQECDGKQYPICYASQKLTPAQQHWPTIERKAYTTVWSLEKFEPWIFGSPIKVISDHNPLTFVVKNASQSSKLQRWTLALQKYDLHIEHCPGEEPSVPRTTEELVSCEPSVNCSEGESVLFELNDPGTWPEKLTDTQRCFIVSKLMNKLVNESDLSNTYRYGRILSKDWFHKVLPTGEKINRLWLMLGNTMNSLYCLSCKLFAHTQSESKLSMVRREGFTNWRKVRERLSEHVNSLNHKNCFCSWKNLDESLGKRGINKDLQNEIEKEESHWKAVLHLTVDVILHLAKQGSPLRGSNETLDFSDPRSGKFLNTIELVSHYHPPLREHILRHRKGQVTYFSSKIQNEFLEIISNKIREQIMEEVKEAKYYAVMFDCTPDVSHLEQMSRVLRYVRVVDMFLKLLKGS</sequence>
<evidence type="ECO:0000256" key="6">
    <source>
        <dbReference type="ARBA" id="ARBA00022918"/>
    </source>
</evidence>
<dbReference type="InterPro" id="IPR043502">
    <property type="entry name" value="DNA/RNA_pol_sf"/>
</dbReference>
<dbReference type="InterPro" id="IPR006580">
    <property type="entry name" value="Znf_TTF"/>
</dbReference>
<dbReference type="InterPro" id="IPR043128">
    <property type="entry name" value="Rev_trsase/Diguanyl_cyclase"/>
</dbReference>
<evidence type="ECO:0000256" key="4">
    <source>
        <dbReference type="ARBA" id="ARBA00022759"/>
    </source>
</evidence>
<organism evidence="8 9">
    <name type="scientific">Araneus ventricosus</name>
    <name type="common">Orbweaver spider</name>
    <name type="synonym">Epeira ventricosa</name>
    <dbReference type="NCBI Taxonomy" id="182803"/>
    <lineage>
        <taxon>Eukaryota</taxon>
        <taxon>Metazoa</taxon>
        <taxon>Ecdysozoa</taxon>
        <taxon>Arthropoda</taxon>
        <taxon>Chelicerata</taxon>
        <taxon>Arachnida</taxon>
        <taxon>Araneae</taxon>
        <taxon>Araneomorphae</taxon>
        <taxon>Entelegynae</taxon>
        <taxon>Araneoidea</taxon>
        <taxon>Araneidae</taxon>
        <taxon>Araneus</taxon>
    </lineage>
</organism>
<keyword evidence="5" id="KW-0378">Hydrolase</keyword>
<evidence type="ECO:0000256" key="3">
    <source>
        <dbReference type="ARBA" id="ARBA00022722"/>
    </source>
</evidence>
<dbReference type="OrthoDB" id="10025028at2759"/>
<dbReference type="InterPro" id="IPR050951">
    <property type="entry name" value="Retrovirus_Pol_polyprotein"/>
</dbReference>
<dbReference type="Gene3D" id="3.10.20.370">
    <property type="match status" value="1"/>
</dbReference>
<dbReference type="Pfam" id="PF14291">
    <property type="entry name" value="DUF4371"/>
    <property type="match status" value="1"/>
</dbReference>
<dbReference type="CDD" id="cd01647">
    <property type="entry name" value="RT_LTR"/>
    <property type="match status" value="1"/>
</dbReference>
<comment type="caution">
    <text evidence="8">The sequence shown here is derived from an EMBL/GenBank/DDBJ whole genome shotgun (WGS) entry which is preliminary data.</text>
</comment>
<dbReference type="CDD" id="cd09274">
    <property type="entry name" value="RNase_HI_RT_Ty3"/>
    <property type="match status" value="1"/>
</dbReference>
<protein>
    <submittedName>
        <fullName evidence="8">Retrovirus-related Pol polyprotein from transposon 297</fullName>
    </submittedName>
</protein>
<accession>A0A4Y2HBA4</accession>
<dbReference type="InterPro" id="IPR025398">
    <property type="entry name" value="DUF4371"/>
</dbReference>
<dbReference type="InterPro" id="IPR041373">
    <property type="entry name" value="RT_RNaseH"/>
</dbReference>
<gene>
    <name evidence="8" type="primary">pol_4340</name>
    <name evidence="8" type="ORF">AVEN_149126_1</name>
</gene>
<dbReference type="Pfam" id="PF17917">
    <property type="entry name" value="RT_RNaseH"/>
    <property type="match status" value="1"/>
</dbReference>